<dbReference type="AlphaFoldDB" id="A0A9P5D5G0"/>
<dbReference type="Proteomes" id="UP000749293">
    <property type="component" value="Unassembled WGS sequence"/>
</dbReference>
<evidence type="ECO:0000313" key="2">
    <source>
        <dbReference type="EMBL" id="KAF4124516.1"/>
    </source>
</evidence>
<keyword evidence="3" id="KW-1185">Reference proteome</keyword>
<organism evidence="2 3">
    <name type="scientific">Geosmithia morbida</name>
    <dbReference type="NCBI Taxonomy" id="1094350"/>
    <lineage>
        <taxon>Eukaryota</taxon>
        <taxon>Fungi</taxon>
        <taxon>Dikarya</taxon>
        <taxon>Ascomycota</taxon>
        <taxon>Pezizomycotina</taxon>
        <taxon>Sordariomycetes</taxon>
        <taxon>Hypocreomycetidae</taxon>
        <taxon>Hypocreales</taxon>
        <taxon>Bionectriaceae</taxon>
        <taxon>Geosmithia</taxon>
    </lineage>
</organism>
<evidence type="ECO:0000256" key="1">
    <source>
        <dbReference type="SAM" id="MobiDB-lite"/>
    </source>
</evidence>
<dbReference type="RefSeq" id="XP_035323168.1">
    <property type="nucleotide sequence ID" value="XM_035467156.1"/>
</dbReference>
<reference evidence="2" key="1">
    <citation type="submission" date="2020-03" db="EMBL/GenBank/DDBJ databases">
        <title>Site-based positive gene gene selection in Geosmithia morbida across the United States reveals a broad range of putative effectors and factors for local host and environmental adapation.</title>
        <authorList>
            <person name="Onufrak A."/>
            <person name="Murdoch R.W."/>
            <person name="Gazis R."/>
            <person name="Huff M."/>
            <person name="Staton M."/>
            <person name="Klingeman W."/>
            <person name="Hadziabdic D."/>
        </authorList>
    </citation>
    <scope>NUCLEOTIDE SEQUENCE</scope>
    <source>
        <strain evidence="2">1262</strain>
    </source>
</reference>
<dbReference type="GeneID" id="55971410"/>
<accession>A0A9P5D5G0</accession>
<name>A0A9P5D5G0_9HYPO</name>
<dbReference type="EMBL" id="JAANYQ010000004">
    <property type="protein sequence ID" value="KAF4124516.1"/>
    <property type="molecule type" value="Genomic_DNA"/>
</dbReference>
<protein>
    <submittedName>
        <fullName evidence="2">Uncharacterized protein</fullName>
    </submittedName>
</protein>
<feature type="region of interest" description="Disordered" evidence="1">
    <location>
        <begin position="77"/>
        <end position="117"/>
    </location>
</feature>
<dbReference type="OrthoDB" id="2156052at2759"/>
<proteinExistence type="predicted"/>
<sequence>MLLMSYAGLGLHTRAAQQVAKIGRVDLERESERTLQELKAHGLVDRDDISNGNLTWNRELQLVMKIDFDHASVNGSKALSPAASKRDGEHGTTASVLKAPPDCYKTHDDQTLSSPAF</sequence>
<gene>
    <name evidence="2" type="ORF">GMORB2_5182</name>
</gene>
<comment type="caution">
    <text evidence="2">The sequence shown here is derived from an EMBL/GenBank/DDBJ whole genome shotgun (WGS) entry which is preliminary data.</text>
</comment>
<evidence type="ECO:0000313" key="3">
    <source>
        <dbReference type="Proteomes" id="UP000749293"/>
    </source>
</evidence>